<name>A0A9P7T250_9HYPO</name>
<dbReference type="Proteomes" id="UP000748025">
    <property type="component" value="Unassembled WGS sequence"/>
</dbReference>
<gene>
    <name evidence="9" type="ORF">E4U43_006794</name>
</gene>
<reference evidence="9" key="1">
    <citation type="journal article" date="2020" name="bioRxiv">
        <title>Whole genome comparisons of ergot fungi reveals the divergence and evolution of species within the genus Claviceps are the result of varying mechanisms driving genome evolution and host range expansion.</title>
        <authorList>
            <person name="Wyka S.A."/>
            <person name="Mondo S.J."/>
            <person name="Liu M."/>
            <person name="Dettman J."/>
            <person name="Nalam V."/>
            <person name="Broders K.D."/>
        </authorList>
    </citation>
    <scope>NUCLEOTIDE SEQUENCE</scope>
    <source>
        <strain evidence="9">CCC 602</strain>
    </source>
</reference>
<evidence type="ECO:0000256" key="7">
    <source>
        <dbReference type="ARBA" id="ARBA00023242"/>
    </source>
</evidence>
<feature type="non-terminal residue" evidence="9">
    <location>
        <position position="317"/>
    </location>
</feature>
<protein>
    <recommendedName>
        <fullName evidence="3">Mediator of RNA polymerase II transcription subunit 5</fullName>
    </recommendedName>
    <alternativeName>
        <fullName evidence="8">Mediator complex subunit 5</fullName>
    </alternativeName>
</protein>
<evidence type="ECO:0000256" key="4">
    <source>
        <dbReference type="ARBA" id="ARBA00023015"/>
    </source>
</evidence>
<keyword evidence="6" id="KW-0804">Transcription</keyword>
<accession>A0A9P7T250</accession>
<dbReference type="EMBL" id="SRPW01000484">
    <property type="protein sequence ID" value="KAG6014232.1"/>
    <property type="molecule type" value="Genomic_DNA"/>
</dbReference>
<evidence type="ECO:0000256" key="5">
    <source>
        <dbReference type="ARBA" id="ARBA00023159"/>
    </source>
</evidence>
<dbReference type="GO" id="GO:0006357">
    <property type="term" value="P:regulation of transcription by RNA polymerase II"/>
    <property type="evidence" value="ECO:0007669"/>
    <property type="project" value="InterPro"/>
</dbReference>
<keyword evidence="5" id="KW-0010">Activator</keyword>
<evidence type="ECO:0000256" key="3">
    <source>
        <dbReference type="ARBA" id="ARBA00020628"/>
    </source>
</evidence>
<comment type="similarity">
    <text evidence="2">Belongs to the Mediator complex subunit 5 family.</text>
</comment>
<dbReference type="OrthoDB" id="5322661at2759"/>
<evidence type="ECO:0000256" key="6">
    <source>
        <dbReference type="ARBA" id="ARBA00023163"/>
    </source>
</evidence>
<dbReference type="AlphaFoldDB" id="A0A9P7T250"/>
<evidence type="ECO:0000313" key="10">
    <source>
        <dbReference type="Proteomes" id="UP000748025"/>
    </source>
</evidence>
<dbReference type="GO" id="GO:0003712">
    <property type="term" value="F:transcription coregulator activity"/>
    <property type="evidence" value="ECO:0007669"/>
    <property type="project" value="InterPro"/>
</dbReference>
<evidence type="ECO:0000256" key="8">
    <source>
        <dbReference type="ARBA" id="ARBA00031256"/>
    </source>
</evidence>
<organism evidence="9 10">
    <name type="scientific">Claviceps pusilla</name>
    <dbReference type="NCBI Taxonomy" id="123648"/>
    <lineage>
        <taxon>Eukaryota</taxon>
        <taxon>Fungi</taxon>
        <taxon>Dikarya</taxon>
        <taxon>Ascomycota</taxon>
        <taxon>Pezizomycotina</taxon>
        <taxon>Sordariomycetes</taxon>
        <taxon>Hypocreomycetidae</taxon>
        <taxon>Hypocreales</taxon>
        <taxon>Clavicipitaceae</taxon>
        <taxon>Claviceps</taxon>
    </lineage>
</organism>
<keyword evidence="7" id="KW-0539">Nucleus</keyword>
<sequence length="317" mass="35929">MQQSIGARRALRDAAQYWAKFVSQCIVKRLETNRFNEFIPLVHSQHPLPPILVAELFLRPQPYNEVSLDPRIPPYIQALSQLGYVDASSILRALYKYSSLQLKATAQTGSLDSRDNEQGQTGVNGTGRLRRWRSSAWVEEFMFYHVIKMMVEGTAMRDTKAALQLCHVISKWMELFTLVSTSFAADVIGNLQQNSQLRDELDVSRAAFIPLLLRLVETPLLVRAVSQPFAKGIRKHFSRSLSRFIQTLQPAPFVDRLEMFRTDTLAKLDPIDKKNQAAANAAMDELLETTVGLDNFVIQDIPISNTRVALYIYLNAS</sequence>
<proteinExistence type="inferred from homology"/>
<keyword evidence="10" id="KW-1185">Reference proteome</keyword>
<comment type="caution">
    <text evidence="9">The sequence shown here is derived from an EMBL/GenBank/DDBJ whole genome shotgun (WGS) entry which is preliminary data.</text>
</comment>
<evidence type="ECO:0000256" key="1">
    <source>
        <dbReference type="ARBA" id="ARBA00004123"/>
    </source>
</evidence>
<evidence type="ECO:0000256" key="2">
    <source>
        <dbReference type="ARBA" id="ARBA00008782"/>
    </source>
</evidence>
<dbReference type="PANTHER" id="PTHR35784:SF1">
    <property type="entry name" value="MEDIATOR OF RNA POLYMERASE II TRANSCRIPTION SUBUNIT 5"/>
    <property type="match status" value="1"/>
</dbReference>
<dbReference type="GO" id="GO:0016592">
    <property type="term" value="C:mediator complex"/>
    <property type="evidence" value="ECO:0007669"/>
    <property type="project" value="InterPro"/>
</dbReference>
<keyword evidence="4" id="KW-0805">Transcription regulation</keyword>
<dbReference type="InterPro" id="IPR014801">
    <property type="entry name" value="Mediator_Med5_fun"/>
</dbReference>
<evidence type="ECO:0000313" key="9">
    <source>
        <dbReference type="EMBL" id="KAG6014232.1"/>
    </source>
</evidence>
<dbReference type="PANTHER" id="PTHR35784">
    <property type="entry name" value="MEDIATOR OF RNA POLYMERASE II TRANSCRIPTION SUBUNIT 5"/>
    <property type="match status" value="1"/>
</dbReference>
<comment type="subcellular location">
    <subcellularLocation>
        <location evidence="1">Nucleus</location>
    </subcellularLocation>
</comment>